<dbReference type="AlphaFoldDB" id="A0A0F6Y0F7"/>
<reference evidence="2" key="1">
    <citation type="submission" date="2015-03" db="EMBL/GenBank/DDBJ databases">
        <title>MIGS Cultured Bacterial/Archaeal sample from Brevibacillus laterosporus.</title>
        <authorList>
            <person name="Zeng D."/>
            <person name="Zhu L."/>
            <person name="Dong G."/>
            <person name="Ye W."/>
            <person name="Ren D."/>
            <person name="Wu L."/>
            <person name="Xu J."/>
            <person name="Li G."/>
            <person name="Guo L."/>
        </authorList>
    </citation>
    <scope>NUCLEOTIDE SEQUENCE</scope>
    <source>
        <strain evidence="2">B9</strain>
        <plasmid evidence="2">unnamed1</plasmid>
    </source>
</reference>
<dbReference type="EMBL" id="CP011075">
    <property type="protein sequence ID" value="AKF95446.1"/>
    <property type="molecule type" value="Genomic_DNA"/>
</dbReference>
<protein>
    <submittedName>
        <fullName evidence="2">Uncharacterized protein</fullName>
    </submittedName>
</protein>
<organism evidence="2">
    <name type="scientific">Brevibacillus laterosporus</name>
    <name type="common">Bacillus laterosporus</name>
    <dbReference type="NCBI Taxonomy" id="1465"/>
    <lineage>
        <taxon>Bacteria</taxon>
        <taxon>Bacillati</taxon>
        <taxon>Bacillota</taxon>
        <taxon>Bacilli</taxon>
        <taxon>Bacillales</taxon>
        <taxon>Paenibacillaceae</taxon>
        <taxon>Brevibacillus</taxon>
    </lineage>
</organism>
<dbReference type="RefSeq" id="WP_031414498.1">
    <property type="nucleotide sequence ID" value="NZ_CP011075.1"/>
</dbReference>
<name>A0A0F6Y0F7_BRELA</name>
<evidence type="ECO:0000313" key="2">
    <source>
        <dbReference type="EMBL" id="AKF95446.1"/>
    </source>
</evidence>
<feature type="region of interest" description="Disordered" evidence="1">
    <location>
        <begin position="1"/>
        <end position="22"/>
    </location>
</feature>
<sequence length="74" mass="8598">MNTGISEMANRENTLNKRKNKNDLYNYQDQLDELLRREAALALSSAGWAGSNLLDIYLQERKVKRAFRDAYDSE</sequence>
<geneLocation type="plasmid" evidence="2">
    <name>unnamed1</name>
</geneLocation>
<proteinExistence type="predicted"/>
<accession>A0A0F6Y0F7</accession>
<gene>
    <name evidence="2" type="ORF">EX87_17655</name>
</gene>
<keyword evidence="2" id="KW-0614">Plasmid</keyword>
<evidence type="ECO:0000256" key="1">
    <source>
        <dbReference type="SAM" id="MobiDB-lite"/>
    </source>
</evidence>